<organism evidence="13 14">
    <name type="scientific">Microlunatus phosphovorus (strain ATCC 700054 / DSM 10555 / JCM 9379 / NBRC 101784 / NCIMB 13414 / VKM Ac-1990 / NM-1)</name>
    <dbReference type="NCBI Taxonomy" id="1032480"/>
    <lineage>
        <taxon>Bacteria</taxon>
        <taxon>Bacillati</taxon>
        <taxon>Actinomycetota</taxon>
        <taxon>Actinomycetes</taxon>
        <taxon>Propionibacteriales</taxon>
        <taxon>Propionibacteriaceae</taxon>
        <taxon>Microlunatus</taxon>
    </lineage>
</organism>
<feature type="repeat" description="Lumazine-binding" evidence="11">
    <location>
        <begin position="1"/>
        <end position="96"/>
    </location>
</feature>
<dbReference type="NCBIfam" id="NF009566">
    <property type="entry name" value="PRK13020.1"/>
    <property type="match status" value="1"/>
</dbReference>
<proteinExistence type="predicted"/>
<dbReference type="GO" id="GO:0009231">
    <property type="term" value="P:riboflavin biosynthetic process"/>
    <property type="evidence" value="ECO:0007669"/>
    <property type="project" value="UniProtKB-KW"/>
</dbReference>
<evidence type="ECO:0000256" key="3">
    <source>
        <dbReference type="ARBA" id="ARBA00004887"/>
    </source>
</evidence>
<evidence type="ECO:0000256" key="10">
    <source>
        <dbReference type="NCBIfam" id="TIGR00187"/>
    </source>
</evidence>
<evidence type="ECO:0000256" key="1">
    <source>
        <dbReference type="ARBA" id="ARBA00000968"/>
    </source>
</evidence>
<dbReference type="OrthoDB" id="9788537at2"/>
<dbReference type="EMBL" id="AP012204">
    <property type="protein sequence ID" value="BAK34543.1"/>
    <property type="molecule type" value="Genomic_DNA"/>
</dbReference>
<dbReference type="PANTHER" id="PTHR21098">
    <property type="entry name" value="RIBOFLAVIN SYNTHASE ALPHA CHAIN"/>
    <property type="match status" value="1"/>
</dbReference>
<dbReference type="InterPro" id="IPR026017">
    <property type="entry name" value="Lumazine-bd_dom"/>
</dbReference>
<comment type="catalytic activity">
    <reaction evidence="1">
        <text>2 6,7-dimethyl-8-(1-D-ribityl)lumazine + H(+) = 5-amino-6-(D-ribitylamino)uracil + riboflavin</text>
        <dbReference type="Rhea" id="RHEA:20772"/>
        <dbReference type="ChEBI" id="CHEBI:15378"/>
        <dbReference type="ChEBI" id="CHEBI:15934"/>
        <dbReference type="ChEBI" id="CHEBI:57986"/>
        <dbReference type="ChEBI" id="CHEBI:58201"/>
        <dbReference type="EC" id="2.5.1.9"/>
    </reaction>
</comment>
<dbReference type="InterPro" id="IPR023366">
    <property type="entry name" value="ATP_synth_asu-like_sf"/>
</dbReference>
<keyword evidence="7" id="KW-0686">Riboflavin biosynthesis</keyword>
<evidence type="ECO:0000256" key="4">
    <source>
        <dbReference type="ARBA" id="ARBA00011233"/>
    </source>
</evidence>
<evidence type="ECO:0000313" key="13">
    <source>
        <dbReference type="EMBL" id="BAK34543.1"/>
    </source>
</evidence>
<comment type="function">
    <text evidence="2">Catalyzes the dismutation of two molecules of 6,7-dimethyl-8-ribityllumazine, resulting in the formation of riboflavin and 5-amino-6-(D-ribitylamino)uracil.</text>
</comment>
<evidence type="ECO:0000256" key="6">
    <source>
        <dbReference type="ARBA" id="ARBA00013950"/>
    </source>
</evidence>
<dbReference type="SUPFAM" id="SSF63380">
    <property type="entry name" value="Riboflavin synthase domain-like"/>
    <property type="match status" value="2"/>
</dbReference>
<dbReference type="InterPro" id="IPR001783">
    <property type="entry name" value="Lumazine-bd"/>
</dbReference>
<dbReference type="STRING" id="1032480.MLP_15290"/>
<dbReference type="AlphaFoldDB" id="F5XQP3"/>
<dbReference type="Gene3D" id="2.40.30.20">
    <property type="match status" value="2"/>
</dbReference>
<reference evidence="13 14" key="1">
    <citation type="submission" date="2011-05" db="EMBL/GenBank/DDBJ databases">
        <title>Whole genome sequence of Microlunatus phosphovorus NM-1.</title>
        <authorList>
            <person name="Hosoyama A."/>
            <person name="Sasaki K."/>
            <person name="Harada T."/>
            <person name="Igarashi R."/>
            <person name="Kawakoshi A."/>
            <person name="Sasagawa M."/>
            <person name="Fukada J."/>
            <person name="Nakamura S."/>
            <person name="Katano Y."/>
            <person name="Hanada S."/>
            <person name="Kamagata Y."/>
            <person name="Nakamura N."/>
            <person name="Yamazaki S."/>
            <person name="Fujita N."/>
        </authorList>
    </citation>
    <scope>NUCLEOTIDE SEQUENCE [LARGE SCALE GENOMIC DNA]</scope>
    <source>
        <strain evidence="14">ATCC 700054 / DSM 10555 / JCM 9379 / NBRC 101784 / NCIMB 13414 / VKM Ac-1990 / NM-1</strain>
    </source>
</reference>
<dbReference type="eggNOG" id="COG0307">
    <property type="taxonomic scope" value="Bacteria"/>
</dbReference>
<evidence type="ECO:0000256" key="5">
    <source>
        <dbReference type="ARBA" id="ARBA00012827"/>
    </source>
</evidence>
<comment type="pathway">
    <text evidence="3">Cofactor biosynthesis; riboflavin biosynthesis; riboflavin from 2-hydroxy-3-oxobutyl phosphate and 5-amino-6-(D-ribitylamino)uracil: step 2/2.</text>
</comment>
<name>F5XQP3_MICPN</name>
<evidence type="ECO:0000256" key="11">
    <source>
        <dbReference type="PROSITE-ProRule" id="PRU00524"/>
    </source>
</evidence>
<evidence type="ECO:0000259" key="12">
    <source>
        <dbReference type="PROSITE" id="PS51177"/>
    </source>
</evidence>
<dbReference type="KEGG" id="mph:MLP_15290"/>
<dbReference type="PROSITE" id="PS51177">
    <property type="entry name" value="LUMAZINE_BIND"/>
    <property type="match status" value="2"/>
</dbReference>
<dbReference type="PANTHER" id="PTHR21098:SF12">
    <property type="entry name" value="RIBOFLAVIN SYNTHASE"/>
    <property type="match status" value="1"/>
</dbReference>
<evidence type="ECO:0000256" key="8">
    <source>
        <dbReference type="ARBA" id="ARBA00022679"/>
    </source>
</evidence>
<evidence type="ECO:0000256" key="7">
    <source>
        <dbReference type="ARBA" id="ARBA00022619"/>
    </source>
</evidence>
<dbReference type="HOGENOM" id="CLU_034388_2_0_11"/>
<comment type="subunit">
    <text evidence="4">Homotrimer.</text>
</comment>
<dbReference type="FunFam" id="2.40.30.20:FF:000004">
    <property type="entry name" value="Riboflavin synthase, alpha subunit"/>
    <property type="match status" value="1"/>
</dbReference>
<feature type="repeat" description="Lumazine-binding" evidence="11">
    <location>
        <begin position="97"/>
        <end position="195"/>
    </location>
</feature>
<keyword evidence="9" id="KW-0677">Repeat</keyword>
<dbReference type="PIRSF" id="PIRSF000498">
    <property type="entry name" value="Riboflavin_syn_A"/>
    <property type="match status" value="1"/>
</dbReference>
<dbReference type="Proteomes" id="UP000007947">
    <property type="component" value="Chromosome"/>
</dbReference>
<feature type="domain" description="Lumazine-binding" evidence="12">
    <location>
        <begin position="1"/>
        <end position="96"/>
    </location>
</feature>
<sequence>MFTGIVEDLGTVLELAPSDDAARLIVQTGIGVDGVPIGGSIAVNGCCLTVVERGTDWFVADVMAETLAKTSLGDAEAGTRVNIERAVRAGDRLDGHIVQGHVDGTGRLVGRQPSTHWEVITIEVPRPLLRYLAPKGSVAVDGVSLTVVEVDDQEATLTISLIPETLGRTTLGIRAPGERVNLEVDVIAKYVERMLVIDRG</sequence>
<evidence type="ECO:0000256" key="9">
    <source>
        <dbReference type="ARBA" id="ARBA00022737"/>
    </source>
</evidence>
<accession>F5XQP3</accession>
<dbReference type="CDD" id="cd00402">
    <property type="entry name" value="Riboflavin_synthase_like"/>
    <property type="match status" value="1"/>
</dbReference>
<dbReference type="GO" id="GO:0004746">
    <property type="term" value="F:riboflavin synthase activity"/>
    <property type="evidence" value="ECO:0007669"/>
    <property type="project" value="UniProtKB-UniRule"/>
</dbReference>
<gene>
    <name evidence="13" type="primary">ribE</name>
    <name evidence="13" type="synonym">ribC</name>
    <name evidence="13" type="ordered locus">MLP_15290</name>
</gene>
<dbReference type="Pfam" id="PF00677">
    <property type="entry name" value="Lum_binding"/>
    <property type="match status" value="2"/>
</dbReference>
<protein>
    <recommendedName>
        <fullName evidence="6 10">Riboflavin synthase</fullName>
        <ecNumber evidence="5 10">2.5.1.9</ecNumber>
    </recommendedName>
</protein>
<dbReference type="FunFam" id="2.40.30.20:FF:000003">
    <property type="entry name" value="Riboflavin synthase, alpha subunit"/>
    <property type="match status" value="1"/>
</dbReference>
<dbReference type="NCBIfam" id="TIGR00187">
    <property type="entry name" value="ribE"/>
    <property type="match status" value="1"/>
</dbReference>
<keyword evidence="14" id="KW-1185">Reference proteome</keyword>
<evidence type="ECO:0000313" key="14">
    <source>
        <dbReference type="Proteomes" id="UP000007947"/>
    </source>
</evidence>
<dbReference type="EC" id="2.5.1.9" evidence="5 10"/>
<keyword evidence="8 13" id="KW-0808">Transferase</keyword>
<dbReference type="InterPro" id="IPR017938">
    <property type="entry name" value="Riboflavin_synthase-like_b-brl"/>
</dbReference>
<feature type="domain" description="Lumazine-binding" evidence="12">
    <location>
        <begin position="97"/>
        <end position="195"/>
    </location>
</feature>
<dbReference type="NCBIfam" id="NF006767">
    <property type="entry name" value="PRK09289.1"/>
    <property type="match status" value="1"/>
</dbReference>
<evidence type="ECO:0000256" key="2">
    <source>
        <dbReference type="ARBA" id="ARBA00002803"/>
    </source>
</evidence>
<dbReference type="RefSeq" id="WP_013862426.1">
    <property type="nucleotide sequence ID" value="NC_015635.1"/>
</dbReference>